<dbReference type="HOGENOM" id="CLU_010194_1_2_5"/>
<evidence type="ECO:0000256" key="2">
    <source>
        <dbReference type="ARBA" id="ARBA00023002"/>
    </source>
</evidence>
<dbReference type="STRING" id="1208324.P73_3133"/>
<dbReference type="Pfam" id="PF13561">
    <property type="entry name" value="adh_short_C2"/>
    <property type="match status" value="1"/>
</dbReference>
<dbReference type="SUPFAM" id="SSF51735">
    <property type="entry name" value="NAD(P)-binding Rossmann-fold domains"/>
    <property type="match status" value="1"/>
</dbReference>
<keyword evidence="2" id="KW-0560">Oxidoreductase</keyword>
<dbReference type="Proteomes" id="UP000031521">
    <property type="component" value="Chromosome"/>
</dbReference>
<reference evidence="3 4" key="1">
    <citation type="journal article" date="2014" name="Int. J. Syst. Evol. Microbiol.">
        <title>Celeribacter indicus sp. nov., a polycyclic aromatic hydrocarbon-degrading bacterium from deep-sea sediment and reclassification of Huaishuia halophila as Celeribacter halophilus comb. nov.</title>
        <authorList>
            <person name="Lai Q."/>
            <person name="Cao J."/>
            <person name="Yuan J."/>
            <person name="Li F."/>
            <person name="Shao Z."/>
        </authorList>
    </citation>
    <scope>NUCLEOTIDE SEQUENCE [LARGE SCALE GENOMIC DNA]</scope>
    <source>
        <strain evidence="3">P73</strain>
    </source>
</reference>
<evidence type="ECO:0000256" key="1">
    <source>
        <dbReference type="ARBA" id="ARBA00006484"/>
    </source>
</evidence>
<dbReference type="CDD" id="cd05233">
    <property type="entry name" value="SDR_c"/>
    <property type="match status" value="1"/>
</dbReference>
<dbReference type="PRINTS" id="PR00080">
    <property type="entry name" value="SDRFAMILY"/>
</dbReference>
<protein>
    <submittedName>
        <fullName evidence="3">Short-chain dehydrogenase/reductase SDR</fullName>
    </submittedName>
</protein>
<dbReference type="InterPro" id="IPR020904">
    <property type="entry name" value="Sc_DH/Rdtase_CS"/>
</dbReference>
<organism evidence="3 4">
    <name type="scientific">Celeribacter indicus</name>
    <dbReference type="NCBI Taxonomy" id="1208324"/>
    <lineage>
        <taxon>Bacteria</taxon>
        <taxon>Pseudomonadati</taxon>
        <taxon>Pseudomonadota</taxon>
        <taxon>Alphaproteobacteria</taxon>
        <taxon>Rhodobacterales</taxon>
        <taxon>Roseobacteraceae</taxon>
        <taxon>Celeribacter</taxon>
    </lineage>
</organism>
<dbReference type="InterPro" id="IPR002347">
    <property type="entry name" value="SDR_fam"/>
</dbReference>
<dbReference type="PROSITE" id="PS00061">
    <property type="entry name" value="ADH_SHORT"/>
    <property type="match status" value="1"/>
</dbReference>
<dbReference type="OrthoDB" id="9797020at2"/>
<keyword evidence="4" id="KW-1185">Reference proteome</keyword>
<dbReference type="RefSeq" id="WP_043870313.1">
    <property type="nucleotide sequence ID" value="NZ_CP004393.1"/>
</dbReference>
<evidence type="ECO:0000313" key="4">
    <source>
        <dbReference type="Proteomes" id="UP000031521"/>
    </source>
</evidence>
<sequence>MRFKDRVLFATGAASGLAAATVAKFAEEGGHVAVVDLDLDRAGSIAADLPSAIPVQCDVADEDSVKRAVAAVDKHFGRVDCVVNCAGHVIAKSIEDTTVAEWNKMMTVHTTGPFLIIRELLPLLKQSGAASIVNISSIAAVTGTTNRSAYTAAKGAVLAMSRQMAIELAPFGIRVNTVLPGSIDTPMSQQMASDNATGRGTGYGALLASVPLGRMGVPQDVAAAILFLLSDDASYFTGTSLTPDGGRTAMASVDQAASRVCAAE</sequence>
<dbReference type="InterPro" id="IPR036291">
    <property type="entry name" value="NAD(P)-bd_dom_sf"/>
</dbReference>
<dbReference type="GO" id="GO:0016491">
    <property type="term" value="F:oxidoreductase activity"/>
    <property type="evidence" value="ECO:0007669"/>
    <property type="project" value="UniProtKB-KW"/>
</dbReference>
<dbReference type="Gene3D" id="3.40.50.720">
    <property type="entry name" value="NAD(P)-binding Rossmann-like Domain"/>
    <property type="match status" value="1"/>
</dbReference>
<dbReference type="PANTHER" id="PTHR24321:SF8">
    <property type="entry name" value="ESTRADIOL 17-BETA-DEHYDROGENASE 8-RELATED"/>
    <property type="match status" value="1"/>
</dbReference>
<dbReference type="PRINTS" id="PR00081">
    <property type="entry name" value="GDHRDH"/>
</dbReference>
<accession>A0A0B5DWP3</accession>
<proteinExistence type="inferred from homology"/>
<dbReference type="AlphaFoldDB" id="A0A0B5DWP3"/>
<evidence type="ECO:0000313" key="3">
    <source>
        <dbReference type="EMBL" id="AJE47848.1"/>
    </source>
</evidence>
<name>A0A0B5DWP3_9RHOB</name>
<dbReference type="KEGG" id="cid:P73_3133"/>
<dbReference type="FunFam" id="3.40.50.720:FF:000084">
    <property type="entry name" value="Short-chain dehydrogenase reductase"/>
    <property type="match status" value="1"/>
</dbReference>
<comment type="similarity">
    <text evidence="1">Belongs to the short-chain dehydrogenases/reductases (SDR) family.</text>
</comment>
<gene>
    <name evidence="3" type="ORF">P73_3133</name>
</gene>
<dbReference type="EMBL" id="CP004393">
    <property type="protein sequence ID" value="AJE47848.1"/>
    <property type="molecule type" value="Genomic_DNA"/>
</dbReference>
<dbReference type="PANTHER" id="PTHR24321">
    <property type="entry name" value="DEHYDROGENASES, SHORT CHAIN"/>
    <property type="match status" value="1"/>
</dbReference>